<evidence type="ECO:0000256" key="3">
    <source>
        <dbReference type="SAM" id="MobiDB-lite"/>
    </source>
</evidence>
<dbReference type="GO" id="GO:0005730">
    <property type="term" value="C:nucleolus"/>
    <property type="evidence" value="ECO:0007669"/>
    <property type="project" value="TreeGrafter"/>
</dbReference>
<name>A0A2N1J9F1_9BASI</name>
<evidence type="ECO:0000256" key="2">
    <source>
        <dbReference type="PROSITE-ProRule" id="PRU00176"/>
    </source>
</evidence>
<dbReference type="InterPro" id="IPR035979">
    <property type="entry name" value="RBD_domain_sf"/>
</dbReference>
<proteinExistence type="predicted"/>
<keyword evidence="1 2" id="KW-0694">RNA-binding</keyword>
<evidence type="ECO:0000256" key="1">
    <source>
        <dbReference type="ARBA" id="ARBA00022884"/>
    </source>
</evidence>
<dbReference type="InterPro" id="IPR034228">
    <property type="entry name" value="Nop6_RRM"/>
</dbReference>
<dbReference type="PROSITE" id="PS50102">
    <property type="entry name" value="RRM"/>
    <property type="match status" value="1"/>
</dbReference>
<dbReference type="AlphaFoldDB" id="A0A2N1J9F1"/>
<accession>A0A2N1J9F1</accession>
<dbReference type="SUPFAM" id="SSF54928">
    <property type="entry name" value="RNA-binding domain, RBD"/>
    <property type="match status" value="1"/>
</dbReference>
<evidence type="ECO:0000313" key="6">
    <source>
        <dbReference type="Proteomes" id="UP000232875"/>
    </source>
</evidence>
<feature type="region of interest" description="Disordered" evidence="3">
    <location>
        <begin position="198"/>
        <end position="275"/>
    </location>
</feature>
<gene>
    <name evidence="5" type="ORF">MVES_003080</name>
</gene>
<dbReference type="CDD" id="cd12400">
    <property type="entry name" value="RRM_Nop6"/>
    <property type="match status" value="1"/>
</dbReference>
<feature type="region of interest" description="Disordered" evidence="3">
    <location>
        <begin position="1"/>
        <end position="88"/>
    </location>
</feature>
<sequence length="275" mass="29906">MADATKRAKKAAKFRARSKGDAVQGDEDVGVEDAVEQVRDQVEAPVRVSEERAEQDPVARTKRKKTASASTKTTFSEDGAAHEAPAEPTVPKLEHKYIVFVGNMPFNVTKEMLAKHLGDTCGETPSVRLLTKRADPKALEGLSNSKKKSIAKGKAQNPCAPVSRGCAFAEFGSATALQKALRFHHSMFHGRQINVELTAGGGGKGEQRQAKIKSKNAELEKERRKHFEKHVKPEADAHKRKLADAPTAHWEKTDKDAAPAKRAKFVSGANAVRLG</sequence>
<feature type="compositionally biased region" description="Basic and acidic residues" evidence="3">
    <location>
        <begin position="205"/>
        <end position="222"/>
    </location>
</feature>
<dbReference type="InterPro" id="IPR012677">
    <property type="entry name" value="Nucleotide-bd_a/b_plait_sf"/>
</dbReference>
<feature type="compositionally biased region" description="Basic and acidic residues" evidence="3">
    <location>
        <begin position="36"/>
        <end position="59"/>
    </location>
</feature>
<feature type="compositionally biased region" description="Basic and acidic residues" evidence="3">
    <location>
        <begin position="249"/>
        <end position="259"/>
    </location>
</feature>
<organism evidence="5 6">
    <name type="scientific">Malassezia vespertilionis</name>
    <dbReference type="NCBI Taxonomy" id="2020962"/>
    <lineage>
        <taxon>Eukaryota</taxon>
        <taxon>Fungi</taxon>
        <taxon>Dikarya</taxon>
        <taxon>Basidiomycota</taxon>
        <taxon>Ustilaginomycotina</taxon>
        <taxon>Malasseziomycetes</taxon>
        <taxon>Malasseziales</taxon>
        <taxon>Malasseziaceae</taxon>
        <taxon>Malassezia</taxon>
    </lineage>
</organism>
<dbReference type="EMBL" id="KZ454992">
    <property type="protein sequence ID" value="PKI83181.1"/>
    <property type="molecule type" value="Genomic_DNA"/>
</dbReference>
<evidence type="ECO:0000259" key="4">
    <source>
        <dbReference type="PROSITE" id="PS50102"/>
    </source>
</evidence>
<dbReference type="PANTHER" id="PTHR23236:SF51">
    <property type="entry name" value="NUCLEOLAR PROTEIN 6"/>
    <property type="match status" value="1"/>
</dbReference>
<reference evidence="5 6" key="1">
    <citation type="submission" date="2017-10" db="EMBL/GenBank/DDBJ databases">
        <title>A novel species of cold-tolerant Malassezia isolated from bats.</title>
        <authorList>
            <person name="Lorch J.M."/>
            <person name="Palmer J.M."/>
            <person name="Vanderwolf K.J."/>
            <person name="Schmidt K.Z."/>
            <person name="Verant M.L."/>
            <person name="Weller T.J."/>
            <person name="Blehert D.S."/>
        </authorList>
    </citation>
    <scope>NUCLEOTIDE SEQUENCE [LARGE SCALE GENOMIC DNA]</scope>
    <source>
        <strain evidence="5 6">NWHC:44797-103</strain>
    </source>
</reference>
<dbReference type="Proteomes" id="UP000232875">
    <property type="component" value="Unassembled WGS sequence"/>
</dbReference>
<protein>
    <recommendedName>
        <fullName evidence="4">RRM domain-containing protein</fullName>
    </recommendedName>
</protein>
<dbReference type="STRING" id="2020962.A0A2N1J9F1"/>
<feature type="compositionally biased region" description="Basic residues" evidence="3">
    <location>
        <begin position="7"/>
        <end position="17"/>
    </location>
</feature>
<dbReference type="OrthoDB" id="167718at2759"/>
<keyword evidence="6" id="KW-1185">Reference proteome</keyword>
<feature type="compositionally biased region" description="Acidic residues" evidence="3">
    <location>
        <begin position="24"/>
        <end position="35"/>
    </location>
</feature>
<feature type="domain" description="RRM" evidence="4">
    <location>
        <begin position="97"/>
        <end position="200"/>
    </location>
</feature>
<dbReference type="GO" id="GO:0042274">
    <property type="term" value="P:ribosomal small subunit biogenesis"/>
    <property type="evidence" value="ECO:0007669"/>
    <property type="project" value="TreeGrafter"/>
</dbReference>
<evidence type="ECO:0000313" key="5">
    <source>
        <dbReference type="EMBL" id="PKI83181.1"/>
    </source>
</evidence>
<dbReference type="SMART" id="SM00360">
    <property type="entry name" value="RRM"/>
    <property type="match status" value="1"/>
</dbReference>
<dbReference type="PANTHER" id="PTHR23236">
    <property type="entry name" value="EUKARYOTIC TRANSLATION INITIATION FACTOR 4B/4H"/>
    <property type="match status" value="1"/>
</dbReference>
<dbReference type="GO" id="GO:0019843">
    <property type="term" value="F:rRNA binding"/>
    <property type="evidence" value="ECO:0007669"/>
    <property type="project" value="TreeGrafter"/>
</dbReference>
<dbReference type="InterPro" id="IPR000504">
    <property type="entry name" value="RRM_dom"/>
</dbReference>
<dbReference type="Gene3D" id="3.30.70.330">
    <property type="match status" value="1"/>
</dbReference>